<dbReference type="InterPro" id="IPR006660">
    <property type="entry name" value="Arsenate_reductase-like"/>
</dbReference>
<sequence length="118" mass="12659">MTVTLYHNPACGTSRAVLAMIEDAGITPEVVLYLKTPPSRDTLAQLAATSSQPVRALLREKGELYEKLGLASPTVSDDTILDAIAAHPELLNRPVVTSPLGTRACRPKELVLEILPKS</sequence>
<dbReference type="Pfam" id="PF03960">
    <property type="entry name" value="ArsC"/>
    <property type="match status" value="1"/>
</dbReference>
<evidence type="ECO:0000313" key="9">
    <source>
        <dbReference type="EMBL" id="GEL58435.1"/>
    </source>
</evidence>
<dbReference type="GO" id="GO:0046685">
    <property type="term" value="P:response to arsenic-containing substance"/>
    <property type="evidence" value="ECO:0007669"/>
    <property type="project" value="UniProtKB-KW"/>
</dbReference>
<dbReference type="InterPro" id="IPR006659">
    <property type="entry name" value="Arsenate_reductase"/>
</dbReference>
<dbReference type="RefSeq" id="WP_048839078.1">
    <property type="nucleotide sequence ID" value="NZ_BAMV01000017.1"/>
</dbReference>
<keyword evidence="3 7" id="KW-0560">Oxidoreductase</keyword>
<protein>
    <recommendedName>
        <fullName evidence="5 7">Arsenate reductase</fullName>
        <ecNumber evidence="4 7">1.20.4.1</ecNumber>
    </recommendedName>
</protein>
<name>A0A0D6N529_9PROT</name>
<accession>A0A0D6N529</accession>
<dbReference type="EMBL" id="BAMV01000017">
    <property type="protein sequence ID" value="GAN61069.1"/>
    <property type="molecule type" value="Genomic_DNA"/>
</dbReference>
<comment type="similarity">
    <text evidence="1 6 7">Belongs to the ArsC family.</text>
</comment>
<comment type="catalytic activity">
    <reaction evidence="7">
        <text>[glutaredoxin]-dithiol + arsenate + glutathione + H(+) = glutathionyl-S-S-[glutaredoxin] + arsenite + H2O</text>
        <dbReference type="Rhea" id="RHEA:22016"/>
        <dbReference type="Rhea" id="RHEA-COMP:10729"/>
        <dbReference type="Rhea" id="RHEA-COMP:17668"/>
        <dbReference type="ChEBI" id="CHEBI:15377"/>
        <dbReference type="ChEBI" id="CHEBI:15378"/>
        <dbReference type="ChEBI" id="CHEBI:29242"/>
        <dbReference type="ChEBI" id="CHEBI:29950"/>
        <dbReference type="ChEBI" id="CHEBI:48597"/>
        <dbReference type="ChEBI" id="CHEBI:57925"/>
        <dbReference type="ChEBI" id="CHEBI:146199"/>
        <dbReference type="EC" id="1.20.4.1"/>
    </reaction>
</comment>
<dbReference type="GO" id="GO:0008794">
    <property type="term" value="F:arsenate reductase (glutaredoxin) activity"/>
    <property type="evidence" value="ECO:0007669"/>
    <property type="project" value="UniProtKB-UniRule"/>
</dbReference>
<evidence type="ECO:0000256" key="4">
    <source>
        <dbReference type="ARBA" id="ARBA00038969"/>
    </source>
</evidence>
<dbReference type="Proteomes" id="UP000321891">
    <property type="component" value="Unassembled WGS sequence"/>
</dbReference>
<dbReference type="NCBIfam" id="TIGR00014">
    <property type="entry name" value="arsC"/>
    <property type="match status" value="1"/>
</dbReference>
<evidence type="ECO:0000256" key="1">
    <source>
        <dbReference type="ARBA" id="ARBA00007198"/>
    </source>
</evidence>
<accession>A0A6N3SM63</accession>
<dbReference type="SUPFAM" id="SSF52833">
    <property type="entry name" value="Thioredoxin-like"/>
    <property type="match status" value="1"/>
</dbReference>
<comment type="caution">
    <text evidence="8">The sequence shown here is derived from an EMBL/GenBank/DDBJ whole genome shotgun (WGS) entry which is preliminary data.</text>
</comment>
<reference evidence="9 11" key="2">
    <citation type="submission" date="2019-07" db="EMBL/GenBank/DDBJ databases">
        <title>Whole genome shotgun sequence of Acetobacter cibinongensis NBRC 16605.</title>
        <authorList>
            <person name="Hosoyama A."/>
            <person name="Uohara A."/>
            <person name="Ohji S."/>
            <person name="Ichikawa N."/>
        </authorList>
    </citation>
    <scope>NUCLEOTIDE SEQUENCE [LARGE SCALE GENOMIC DNA]</scope>
    <source>
        <strain evidence="9 11">NBRC 16605</strain>
    </source>
</reference>
<dbReference type="Gene3D" id="3.40.30.10">
    <property type="entry name" value="Glutaredoxin"/>
    <property type="match status" value="1"/>
</dbReference>
<dbReference type="PROSITE" id="PS51353">
    <property type="entry name" value="ARSC"/>
    <property type="match status" value="1"/>
</dbReference>
<gene>
    <name evidence="9" type="primary">arsC-2</name>
    <name evidence="8" type="ORF">Abci_017_253</name>
    <name evidence="9" type="ORF">ACI01nite_10370</name>
</gene>
<evidence type="ECO:0000256" key="7">
    <source>
        <dbReference type="RuleBase" id="RU362029"/>
    </source>
</evidence>
<evidence type="ECO:0000256" key="2">
    <source>
        <dbReference type="ARBA" id="ARBA00022849"/>
    </source>
</evidence>
<dbReference type="CDD" id="cd03034">
    <property type="entry name" value="ArsC_ArsC"/>
    <property type="match status" value="1"/>
</dbReference>
<dbReference type="EC" id="1.20.4.1" evidence="4 7"/>
<dbReference type="AlphaFoldDB" id="A0A0D6N529"/>
<keyword evidence="11" id="KW-1185">Reference proteome</keyword>
<reference evidence="8 10" key="1">
    <citation type="submission" date="2012-11" db="EMBL/GenBank/DDBJ databases">
        <title>Whole genome sequence of Acetobacter cibinongensis 4H-1.</title>
        <authorList>
            <person name="Azuma Y."/>
            <person name="Higashiura N."/>
            <person name="Hirakawa H."/>
            <person name="Matsushita K."/>
        </authorList>
    </citation>
    <scope>NUCLEOTIDE SEQUENCE [LARGE SCALE GENOMIC DNA]</scope>
    <source>
        <strain evidence="8 10">4H-1</strain>
    </source>
</reference>
<evidence type="ECO:0000313" key="10">
    <source>
        <dbReference type="Proteomes" id="UP000032671"/>
    </source>
</evidence>
<evidence type="ECO:0000256" key="5">
    <source>
        <dbReference type="ARBA" id="ARBA00039879"/>
    </source>
</evidence>
<evidence type="ECO:0000256" key="3">
    <source>
        <dbReference type="ARBA" id="ARBA00023002"/>
    </source>
</evidence>
<evidence type="ECO:0000313" key="11">
    <source>
        <dbReference type="Proteomes" id="UP000321891"/>
    </source>
</evidence>
<evidence type="ECO:0000256" key="6">
    <source>
        <dbReference type="PROSITE-ProRule" id="PRU01282"/>
    </source>
</evidence>
<dbReference type="InterPro" id="IPR036249">
    <property type="entry name" value="Thioredoxin-like_sf"/>
</dbReference>
<dbReference type="PANTHER" id="PTHR30041">
    <property type="entry name" value="ARSENATE REDUCTASE"/>
    <property type="match status" value="1"/>
</dbReference>
<dbReference type="STRING" id="1231339.Abci_017_253"/>
<dbReference type="PANTHER" id="PTHR30041:SF5">
    <property type="entry name" value="ARSENATE REDUCTASE-RELATED"/>
    <property type="match status" value="1"/>
</dbReference>
<proteinExistence type="inferred from homology"/>
<dbReference type="Proteomes" id="UP000032671">
    <property type="component" value="Unassembled WGS sequence"/>
</dbReference>
<keyword evidence="2" id="KW-0059">Arsenical resistance</keyword>
<dbReference type="EMBL" id="BJVU01000003">
    <property type="protein sequence ID" value="GEL58435.1"/>
    <property type="molecule type" value="Genomic_DNA"/>
</dbReference>
<organism evidence="8 10">
    <name type="scientific">Acetobacter cibinongensis</name>
    <dbReference type="NCBI Taxonomy" id="146475"/>
    <lineage>
        <taxon>Bacteria</taxon>
        <taxon>Pseudomonadati</taxon>
        <taxon>Pseudomonadota</taxon>
        <taxon>Alphaproteobacteria</taxon>
        <taxon>Acetobacterales</taxon>
        <taxon>Acetobacteraceae</taxon>
        <taxon>Acetobacter</taxon>
    </lineage>
</organism>
<evidence type="ECO:0000313" key="8">
    <source>
        <dbReference type="EMBL" id="GAN61069.1"/>
    </source>
</evidence>